<dbReference type="PIRSF" id="PIRSF000429">
    <property type="entry name" value="Ac-CoA_Ac_transf"/>
    <property type="match status" value="1"/>
</dbReference>
<dbReference type="Proteomes" id="UP000521075">
    <property type="component" value="Unassembled WGS sequence"/>
</dbReference>
<evidence type="ECO:0000256" key="3">
    <source>
        <dbReference type="ARBA" id="ARBA00023315"/>
    </source>
</evidence>
<evidence type="ECO:0000313" key="8">
    <source>
        <dbReference type="Proteomes" id="UP000521075"/>
    </source>
</evidence>
<protein>
    <submittedName>
        <fullName evidence="7">Acetyl-CoA C-acetyltransferase</fullName>
        <ecNumber evidence="7">2.3.1.9</ecNumber>
    </submittedName>
</protein>
<dbReference type="InterPro" id="IPR020616">
    <property type="entry name" value="Thiolase_N"/>
</dbReference>
<gene>
    <name evidence="7" type="ORF">HNR14_002573</name>
</gene>
<comment type="caution">
    <text evidence="7">The sequence shown here is derived from an EMBL/GenBank/DDBJ whole genome shotgun (WGS) entry which is preliminary data.</text>
</comment>
<name>A0A853DNF6_9MICO</name>
<dbReference type="PANTHER" id="PTHR43853:SF3">
    <property type="entry name" value="ACETYL-COA C-ACETYLTRANSFERASE YHFS-RELATED"/>
    <property type="match status" value="1"/>
</dbReference>
<evidence type="ECO:0000313" key="7">
    <source>
        <dbReference type="EMBL" id="NYK10692.1"/>
    </source>
</evidence>
<reference evidence="7 8" key="1">
    <citation type="submission" date="2020-07" db="EMBL/GenBank/DDBJ databases">
        <title>Sequencing the genomes of 1000 actinobacteria strains.</title>
        <authorList>
            <person name="Klenk H.-P."/>
        </authorList>
    </citation>
    <scope>NUCLEOTIDE SEQUENCE [LARGE SCALE GENOMIC DNA]</scope>
    <source>
        <strain evidence="7 8">DSM 15166</strain>
    </source>
</reference>
<dbReference type="Pfam" id="PF02803">
    <property type="entry name" value="Thiolase_C"/>
    <property type="match status" value="1"/>
</dbReference>
<dbReference type="EMBL" id="JACCHJ010000001">
    <property type="protein sequence ID" value="NYK10692.1"/>
    <property type="molecule type" value="Genomic_DNA"/>
</dbReference>
<dbReference type="InterPro" id="IPR020617">
    <property type="entry name" value="Thiolase_C"/>
</dbReference>
<dbReference type="Gene3D" id="3.40.47.10">
    <property type="match status" value="1"/>
</dbReference>
<dbReference type="GO" id="GO:0005737">
    <property type="term" value="C:cytoplasm"/>
    <property type="evidence" value="ECO:0007669"/>
    <property type="project" value="UniProtKB-ARBA"/>
</dbReference>
<evidence type="ECO:0000259" key="5">
    <source>
        <dbReference type="Pfam" id="PF00108"/>
    </source>
</evidence>
<evidence type="ECO:0000259" key="6">
    <source>
        <dbReference type="Pfam" id="PF02803"/>
    </source>
</evidence>
<dbReference type="AlphaFoldDB" id="A0A853DNF6"/>
<organism evidence="7 8">
    <name type="scientific">Leifsonia naganoensis</name>
    <dbReference type="NCBI Taxonomy" id="150025"/>
    <lineage>
        <taxon>Bacteria</taxon>
        <taxon>Bacillati</taxon>
        <taxon>Actinomycetota</taxon>
        <taxon>Actinomycetes</taxon>
        <taxon>Micrococcales</taxon>
        <taxon>Microbacteriaceae</taxon>
        <taxon>Leifsonia</taxon>
    </lineage>
</organism>
<dbReference type="InterPro" id="IPR050215">
    <property type="entry name" value="Thiolase-like_sf_Thiolase"/>
</dbReference>
<dbReference type="GO" id="GO:0010124">
    <property type="term" value="P:phenylacetate catabolic process"/>
    <property type="evidence" value="ECO:0007669"/>
    <property type="project" value="TreeGrafter"/>
</dbReference>
<dbReference type="InterPro" id="IPR002155">
    <property type="entry name" value="Thiolase"/>
</dbReference>
<sequence>MADPVIVAARRTPIGTRGRALAGLRVEELAAPVIRTVLEDAGGGSGGGGFRGGSDSDAGSPLEIADVVLGNCMGPGGNPARVAALAAGLGAGVPGATVDRQCGSGLAAVLDAATAIRAGDPRPRVAGGVESASTAPVRSVDGIAYDRAAFAPDGWPDPDMTRAAEDLARHDGIPRSRQDAHAARSHARARAALMAGRFADELVPLAGITADDAIGGAERLLPRLPTLFPDGTLTAGTSTRIGDGAAAVVVVPGDRRVASGGIPGRGIPGRGIPGLDLPGLAIRAHAVVGCDPALPGIGAAPAVLAALERAGLGTDDVAAFEIVEAFAAQSLAVLDRLGIADDDARVCADGGALALGHPWGASGAVSIVRLFSRLVRGGAPAGTIGVAAASVGGGLGVAAVLEVVR</sequence>
<dbReference type="SUPFAM" id="SSF53901">
    <property type="entry name" value="Thiolase-like"/>
    <property type="match status" value="2"/>
</dbReference>
<feature type="domain" description="Thiolase N-terminal" evidence="5">
    <location>
        <begin position="62"/>
        <end position="252"/>
    </location>
</feature>
<dbReference type="NCBIfam" id="TIGR01930">
    <property type="entry name" value="AcCoA-C-Actrans"/>
    <property type="match status" value="1"/>
</dbReference>
<keyword evidence="8" id="KW-1185">Reference proteome</keyword>
<dbReference type="InterPro" id="IPR016039">
    <property type="entry name" value="Thiolase-like"/>
</dbReference>
<evidence type="ECO:0000256" key="4">
    <source>
        <dbReference type="RuleBase" id="RU003557"/>
    </source>
</evidence>
<dbReference type="PANTHER" id="PTHR43853">
    <property type="entry name" value="3-KETOACYL-COA THIOLASE, PEROXISOMAL"/>
    <property type="match status" value="1"/>
</dbReference>
<keyword evidence="3 4" id="KW-0012">Acyltransferase</keyword>
<evidence type="ECO:0000256" key="2">
    <source>
        <dbReference type="ARBA" id="ARBA00022679"/>
    </source>
</evidence>
<dbReference type="CDD" id="cd00751">
    <property type="entry name" value="thiolase"/>
    <property type="match status" value="1"/>
</dbReference>
<feature type="domain" description="Thiolase C-terminal" evidence="6">
    <location>
        <begin position="281"/>
        <end position="402"/>
    </location>
</feature>
<keyword evidence="2 4" id="KW-0808">Transferase</keyword>
<accession>A0A853DNF6</accession>
<comment type="similarity">
    <text evidence="1 4">Belongs to the thiolase-like superfamily. Thiolase family.</text>
</comment>
<dbReference type="EC" id="2.3.1.9" evidence="7"/>
<dbReference type="Pfam" id="PF00108">
    <property type="entry name" value="Thiolase_N"/>
    <property type="match status" value="1"/>
</dbReference>
<dbReference type="GO" id="GO:0006635">
    <property type="term" value="P:fatty acid beta-oxidation"/>
    <property type="evidence" value="ECO:0007669"/>
    <property type="project" value="TreeGrafter"/>
</dbReference>
<dbReference type="RefSeq" id="WP_218875039.1">
    <property type="nucleotide sequence ID" value="NZ_JACCHJ010000001.1"/>
</dbReference>
<dbReference type="GO" id="GO:0003985">
    <property type="term" value="F:acetyl-CoA C-acetyltransferase activity"/>
    <property type="evidence" value="ECO:0007669"/>
    <property type="project" value="UniProtKB-EC"/>
</dbReference>
<proteinExistence type="inferred from homology"/>
<evidence type="ECO:0000256" key="1">
    <source>
        <dbReference type="ARBA" id="ARBA00010982"/>
    </source>
</evidence>